<keyword evidence="2" id="KW-1185">Reference proteome</keyword>
<evidence type="ECO:0000313" key="1">
    <source>
        <dbReference type="EMBL" id="MDX8141522.1"/>
    </source>
</evidence>
<evidence type="ECO:0000313" key="2">
    <source>
        <dbReference type="Proteomes" id="UP001285352"/>
    </source>
</evidence>
<protein>
    <submittedName>
        <fullName evidence="1">Uncharacterized protein</fullName>
    </submittedName>
</protein>
<dbReference type="RefSeq" id="WP_319973849.1">
    <property type="nucleotide sequence ID" value="NZ_JAXAVU010000003.1"/>
</dbReference>
<name>A0ABU4UPU9_9PSEU</name>
<gene>
    <name evidence="1" type="ORF">SK854_05320</name>
</gene>
<accession>A0ABU4UPU9</accession>
<comment type="caution">
    <text evidence="1">The sequence shown here is derived from an EMBL/GenBank/DDBJ whole genome shotgun (WGS) entry which is preliminary data.</text>
</comment>
<reference evidence="1 2" key="1">
    <citation type="submission" date="2023-11" db="EMBL/GenBank/DDBJ databases">
        <title>Lentzea sokolovensis, sp. nov., Lentzea kristufkii, sp. nov., and Lentzea miocenensis, sp. nov., rare actinobacteria from Sokolov Coal Basin, Miocene lacustrine sediment, Czech Republic.</title>
        <authorList>
            <person name="Lara A."/>
            <person name="Kotroba L."/>
            <person name="Nouioui I."/>
            <person name="Neumann-Schaal M."/>
            <person name="Mast Y."/>
            <person name="Chronakova A."/>
        </authorList>
    </citation>
    <scope>NUCLEOTIDE SEQUENCE [LARGE SCALE GENOMIC DNA]</scope>
    <source>
        <strain evidence="1 2">BCCO 10_0061</strain>
    </source>
</reference>
<organism evidence="1 2">
    <name type="scientific">Lentzea sokolovensis</name>
    <dbReference type="NCBI Taxonomy" id="3095429"/>
    <lineage>
        <taxon>Bacteria</taxon>
        <taxon>Bacillati</taxon>
        <taxon>Actinomycetota</taxon>
        <taxon>Actinomycetes</taxon>
        <taxon>Pseudonocardiales</taxon>
        <taxon>Pseudonocardiaceae</taxon>
        <taxon>Lentzea</taxon>
    </lineage>
</organism>
<proteinExistence type="predicted"/>
<dbReference type="Proteomes" id="UP001285352">
    <property type="component" value="Unassembled WGS sequence"/>
</dbReference>
<dbReference type="EMBL" id="JAXAVU010000003">
    <property type="protein sequence ID" value="MDX8141522.1"/>
    <property type="molecule type" value="Genomic_DNA"/>
</dbReference>
<sequence>MIRLKGAAFCGGEIGDGKVLVSQELYVASDLGPGFCSRLLNAGTKLFDGRQLREFLAQCERHVLRADGGSV</sequence>